<sequence length="27" mass="2988">VNLVLRETILGFDLVDGSTPLAVYRAR</sequence>
<name>A0A382VDL9_9ZZZZ</name>
<proteinExistence type="predicted"/>
<protein>
    <submittedName>
        <fullName evidence="1">Uncharacterized protein</fullName>
    </submittedName>
</protein>
<feature type="non-terminal residue" evidence="1">
    <location>
        <position position="27"/>
    </location>
</feature>
<feature type="non-terminal residue" evidence="1">
    <location>
        <position position="1"/>
    </location>
</feature>
<accession>A0A382VDL9</accession>
<gene>
    <name evidence="1" type="ORF">METZ01_LOCUS397457</name>
</gene>
<organism evidence="1">
    <name type="scientific">marine metagenome</name>
    <dbReference type="NCBI Taxonomy" id="408172"/>
    <lineage>
        <taxon>unclassified sequences</taxon>
        <taxon>metagenomes</taxon>
        <taxon>ecological metagenomes</taxon>
    </lineage>
</organism>
<evidence type="ECO:0000313" key="1">
    <source>
        <dbReference type="EMBL" id="SVD44603.1"/>
    </source>
</evidence>
<dbReference type="EMBL" id="UINC01151163">
    <property type="protein sequence ID" value="SVD44603.1"/>
    <property type="molecule type" value="Genomic_DNA"/>
</dbReference>
<dbReference type="AlphaFoldDB" id="A0A382VDL9"/>
<reference evidence="1" key="1">
    <citation type="submission" date="2018-05" db="EMBL/GenBank/DDBJ databases">
        <authorList>
            <person name="Lanie J.A."/>
            <person name="Ng W.-L."/>
            <person name="Kazmierczak K.M."/>
            <person name="Andrzejewski T.M."/>
            <person name="Davidsen T.M."/>
            <person name="Wayne K.J."/>
            <person name="Tettelin H."/>
            <person name="Glass J.I."/>
            <person name="Rusch D."/>
            <person name="Podicherti R."/>
            <person name="Tsui H.-C.T."/>
            <person name="Winkler M.E."/>
        </authorList>
    </citation>
    <scope>NUCLEOTIDE SEQUENCE</scope>
</reference>